<gene>
    <name evidence="1" type="ORF">GCM10023335_39120</name>
</gene>
<dbReference type="Proteomes" id="UP001501759">
    <property type="component" value="Unassembled WGS sequence"/>
</dbReference>
<proteinExistence type="predicted"/>
<organism evidence="1 2">
    <name type="scientific">Streptomyces siamensis</name>
    <dbReference type="NCBI Taxonomy" id="1274986"/>
    <lineage>
        <taxon>Bacteria</taxon>
        <taxon>Bacillati</taxon>
        <taxon>Actinomycetota</taxon>
        <taxon>Actinomycetes</taxon>
        <taxon>Kitasatosporales</taxon>
        <taxon>Streptomycetaceae</taxon>
        <taxon>Streptomyces</taxon>
    </lineage>
</organism>
<evidence type="ECO:0000313" key="2">
    <source>
        <dbReference type="Proteomes" id="UP001501759"/>
    </source>
</evidence>
<accession>A0ABP9J0T8</accession>
<evidence type="ECO:0000313" key="1">
    <source>
        <dbReference type="EMBL" id="GAA5014894.1"/>
    </source>
</evidence>
<reference evidence="2" key="1">
    <citation type="journal article" date="2019" name="Int. J. Syst. Evol. Microbiol.">
        <title>The Global Catalogue of Microorganisms (GCM) 10K type strain sequencing project: providing services to taxonomists for standard genome sequencing and annotation.</title>
        <authorList>
            <consortium name="The Broad Institute Genomics Platform"/>
            <consortium name="The Broad Institute Genome Sequencing Center for Infectious Disease"/>
            <person name="Wu L."/>
            <person name="Ma J."/>
        </authorList>
    </citation>
    <scope>NUCLEOTIDE SEQUENCE [LARGE SCALE GENOMIC DNA]</scope>
    <source>
        <strain evidence="2">JCM 18409</strain>
    </source>
</reference>
<keyword evidence="2" id="KW-1185">Reference proteome</keyword>
<dbReference type="EMBL" id="BAABKB010000013">
    <property type="protein sequence ID" value="GAA5014894.1"/>
    <property type="molecule type" value="Genomic_DNA"/>
</dbReference>
<protein>
    <submittedName>
        <fullName evidence="1">Uncharacterized protein</fullName>
    </submittedName>
</protein>
<comment type="caution">
    <text evidence="1">The sequence shown here is derived from an EMBL/GenBank/DDBJ whole genome shotgun (WGS) entry which is preliminary data.</text>
</comment>
<name>A0ABP9J0T8_9ACTN</name>
<sequence length="104" mass="11193">MRLVRLADDSLALIVPKLLGAADTLVEAGGGATNPFLRRSPCRTAGPASVLIRAERWRLSGDGLCPVEGDFLGRATRGQRGRKRSGSHLFRDVSHSALRINRCA</sequence>